<dbReference type="Gene3D" id="3.40.50.2300">
    <property type="match status" value="1"/>
</dbReference>
<evidence type="ECO:0000256" key="4">
    <source>
        <dbReference type="ARBA" id="ARBA00023163"/>
    </source>
</evidence>
<keyword evidence="1" id="KW-0547">Nucleotide-binding</keyword>
<name>A0A956RR90_UNCEI</name>
<keyword evidence="4" id="KW-0804">Transcription</keyword>
<dbReference type="GO" id="GO:0000160">
    <property type="term" value="P:phosphorelay signal transduction system"/>
    <property type="evidence" value="ECO:0007669"/>
    <property type="project" value="InterPro"/>
</dbReference>
<evidence type="ECO:0000256" key="2">
    <source>
        <dbReference type="ARBA" id="ARBA00022840"/>
    </source>
</evidence>
<evidence type="ECO:0000259" key="7">
    <source>
        <dbReference type="PROSITE" id="PS50045"/>
    </source>
</evidence>
<feature type="region of interest" description="Disordered" evidence="6">
    <location>
        <begin position="470"/>
        <end position="504"/>
    </location>
</feature>
<dbReference type="GO" id="GO:0043565">
    <property type="term" value="F:sequence-specific DNA binding"/>
    <property type="evidence" value="ECO:0007669"/>
    <property type="project" value="InterPro"/>
</dbReference>
<keyword evidence="2" id="KW-0067">ATP-binding</keyword>
<gene>
    <name evidence="9" type="ORF">KC729_16760</name>
</gene>
<dbReference type="Pfam" id="PF02954">
    <property type="entry name" value="HTH_8"/>
    <property type="match status" value="1"/>
</dbReference>
<dbReference type="PANTHER" id="PTHR32071">
    <property type="entry name" value="TRANSCRIPTIONAL REGULATORY PROTEIN"/>
    <property type="match status" value="1"/>
</dbReference>
<dbReference type="AlphaFoldDB" id="A0A956RR90"/>
<reference evidence="9" key="2">
    <citation type="journal article" date="2021" name="Microbiome">
        <title>Successional dynamics and alternative stable states in a saline activated sludge microbial community over 9 years.</title>
        <authorList>
            <person name="Wang Y."/>
            <person name="Ye J."/>
            <person name="Ju F."/>
            <person name="Liu L."/>
            <person name="Boyd J.A."/>
            <person name="Deng Y."/>
            <person name="Parks D.H."/>
            <person name="Jiang X."/>
            <person name="Yin X."/>
            <person name="Woodcroft B.J."/>
            <person name="Tyson G.W."/>
            <person name="Hugenholtz P."/>
            <person name="Polz M.F."/>
            <person name="Zhang T."/>
        </authorList>
    </citation>
    <scope>NUCLEOTIDE SEQUENCE</scope>
    <source>
        <strain evidence="9">HKST-UBA01</strain>
    </source>
</reference>
<dbReference type="InterPro" id="IPR001789">
    <property type="entry name" value="Sig_transdc_resp-reg_receiver"/>
</dbReference>
<dbReference type="InterPro" id="IPR003593">
    <property type="entry name" value="AAA+_ATPase"/>
</dbReference>
<dbReference type="InterPro" id="IPR009057">
    <property type="entry name" value="Homeodomain-like_sf"/>
</dbReference>
<comment type="caution">
    <text evidence="5">Lacks conserved residue(s) required for the propagation of feature annotation.</text>
</comment>
<dbReference type="SMART" id="SM00382">
    <property type="entry name" value="AAA"/>
    <property type="match status" value="1"/>
</dbReference>
<feature type="compositionally biased region" description="Basic residues" evidence="6">
    <location>
        <begin position="478"/>
        <end position="487"/>
    </location>
</feature>
<feature type="domain" description="Response regulatory" evidence="8">
    <location>
        <begin position="17"/>
        <end position="131"/>
    </location>
</feature>
<reference evidence="9" key="1">
    <citation type="submission" date="2020-04" db="EMBL/GenBank/DDBJ databases">
        <authorList>
            <person name="Zhang T."/>
        </authorList>
    </citation>
    <scope>NUCLEOTIDE SEQUENCE</scope>
    <source>
        <strain evidence="9">HKST-UBA01</strain>
    </source>
</reference>
<dbReference type="SUPFAM" id="SSF52540">
    <property type="entry name" value="P-loop containing nucleoside triphosphate hydrolases"/>
    <property type="match status" value="1"/>
</dbReference>
<dbReference type="Pfam" id="PF00072">
    <property type="entry name" value="Response_reg"/>
    <property type="match status" value="1"/>
</dbReference>
<evidence type="ECO:0000259" key="8">
    <source>
        <dbReference type="PROSITE" id="PS50110"/>
    </source>
</evidence>
<keyword evidence="3" id="KW-0805">Transcription regulation</keyword>
<accession>A0A956RR90</accession>
<dbReference type="Proteomes" id="UP000697710">
    <property type="component" value="Unassembled WGS sequence"/>
</dbReference>
<dbReference type="EMBL" id="JAGQHR010000657">
    <property type="protein sequence ID" value="MCA9729342.1"/>
    <property type="molecule type" value="Genomic_DNA"/>
</dbReference>
<dbReference type="SUPFAM" id="SSF52172">
    <property type="entry name" value="CheY-like"/>
    <property type="match status" value="1"/>
</dbReference>
<dbReference type="InterPro" id="IPR002078">
    <property type="entry name" value="Sigma_54_int"/>
</dbReference>
<dbReference type="PROSITE" id="PS50110">
    <property type="entry name" value="RESPONSE_REGULATORY"/>
    <property type="match status" value="1"/>
</dbReference>
<dbReference type="InterPro" id="IPR011006">
    <property type="entry name" value="CheY-like_superfamily"/>
</dbReference>
<protein>
    <submittedName>
        <fullName evidence="9">Sigma-54-dependent Fis family transcriptional regulator</fullName>
    </submittedName>
</protein>
<dbReference type="CDD" id="cd00009">
    <property type="entry name" value="AAA"/>
    <property type="match status" value="1"/>
</dbReference>
<dbReference type="Pfam" id="PF00158">
    <property type="entry name" value="Sigma54_activat"/>
    <property type="match status" value="1"/>
</dbReference>
<dbReference type="InterPro" id="IPR002197">
    <property type="entry name" value="HTH_Fis"/>
</dbReference>
<sequence>MAAPGSERLTVPVVRPRALVVDSQPSEGRRIALRLESEGFVVQLVADTERAARHIEDGGVDALITEARTSRIDGLRLLHLARLRNPHVSVVFLITPREIELATRAMEDGVQDFQARPLNLPKLVAVVRRGLEIQRLATRVVEMQKRLDREFGAEGLIGESPAVTSVWRKVRQVAAGSASVVLVGEAGTGKGRLARAIHEHSARGDRPYVVVDCAKIPSPQLLVEWVGRTASSVDPQSPPARIGAFQRAAGGTLVLESVQSLDADAQSHLLGILIEGARPLSATQGWAAERPVPIDVRLIATTQRDLRDLVNAGGFREELFYRLNVVTLFLPPLRQRPQDIPLLLGHFLETSVEGTDLPVPGLTARALQRLCRHAWPGNVRELKDVVGSMLVGWDGTRLLDLEDLPASLQRARAEESGIWVSSESSMEELERKAIEAALAAAKFDRRVAARRLGISLRTFYRRLREYDIRAPRSDGPGQRRRRVRGAHRPMDPGGPPSSRSNLKH</sequence>
<organism evidence="9 10">
    <name type="scientific">Eiseniibacteriota bacterium</name>
    <dbReference type="NCBI Taxonomy" id="2212470"/>
    <lineage>
        <taxon>Bacteria</taxon>
        <taxon>Candidatus Eiseniibacteriota</taxon>
    </lineage>
</organism>
<comment type="caution">
    <text evidence="9">The sequence shown here is derived from an EMBL/GenBank/DDBJ whole genome shotgun (WGS) entry which is preliminary data.</text>
</comment>
<feature type="domain" description="Sigma-54 factor interaction" evidence="7">
    <location>
        <begin position="156"/>
        <end position="391"/>
    </location>
</feature>
<dbReference type="Gene3D" id="3.40.50.300">
    <property type="entry name" value="P-loop containing nucleotide triphosphate hydrolases"/>
    <property type="match status" value="1"/>
</dbReference>
<dbReference type="Gene3D" id="1.10.10.60">
    <property type="entry name" value="Homeodomain-like"/>
    <property type="match status" value="1"/>
</dbReference>
<evidence type="ECO:0000256" key="3">
    <source>
        <dbReference type="ARBA" id="ARBA00023015"/>
    </source>
</evidence>
<dbReference type="PANTHER" id="PTHR32071:SF122">
    <property type="entry name" value="SIGMA FACTOR"/>
    <property type="match status" value="1"/>
</dbReference>
<dbReference type="CDD" id="cd00156">
    <property type="entry name" value="REC"/>
    <property type="match status" value="1"/>
</dbReference>
<evidence type="ECO:0000256" key="1">
    <source>
        <dbReference type="ARBA" id="ARBA00022741"/>
    </source>
</evidence>
<dbReference type="Gene3D" id="1.10.8.60">
    <property type="match status" value="1"/>
</dbReference>
<dbReference type="Pfam" id="PF25601">
    <property type="entry name" value="AAA_lid_14"/>
    <property type="match status" value="1"/>
</dbReference>
<proteinExistence type="predicted"/>
<evidence type="ECO:0000313" key="10">
    <source>
        <dbReference type="Proteomes" id="UP000697710"/>
    </source>
</evidence>
<dbReference type="SMART" id="SM00448">
    <property type="entry name" value="REC"/>
    <property type="match status" value="1"/>
</dbReference>
<evidence type="ECO:0000256" key="6">
    <source>
        <dbReference type="SAM" id="MobiDB-lite"/>
    </source>
</evidence>
<dbReference type="GO" id="GO:0005524">
    <property type="term" value="F:ATP binding"/>
    <property type="evidence" value="ECO:0007669"/>
    <property type="project" value="UniProtKB-KW"/>
</dbReference>
<dbReference type="InterPro" id="IPR027417">
    <property type="entry name" value="P-loop_NTPase"/>
</dbReference>
<dbReference type="GO" id="GO:0006355">
    <property type="term" value="P:regulation of DNA-templated transcription"/>
    <property type="evidence" value="ECO:0007669"/>
    <property type="project" value="InterPro"/>
</dbReference>
<dbReference type="InterPro" id="IPR058031">
    <property type="entry name" value="AAA_lid_NorR"/>
</dbReference>
<evidence type="ECO:0000313" key="9">
    <source>
        <dbReference type="EMBL" id="MCA9729342.1"/>
    </source>
</evidence>
<dbReference type="PRINTS" id="PR01590">
    <property type="entry name" value="HTHFIS"/>
</dbReference>
<evidence type="ECO:0000256" key="5">
    <source>
        <dbReference type="PROSITE-ProRule" id="PRU00169"/>
    </source>
</evidence>
<dbReference type="SUPFAM" id="SSF46689">
    <property type="entry name" value="Homeodomain-like"/>
    <property type="match status" value="1"/>
</dbReference>
<dbReference type="PROSITE" id="PS50045">
    <property type="entry name" value="SIGMA54_INTERACT_4"/>
    <property type="match status" value="1"/>
</dbReference>